<comment type="caution">
    <text evidence="1">The sequence shown here is derived from an EMBL/GenBank/DDBJ whole genome shotgun (WGS) entry which is preliminary data.</text>
</comment>
<protein>
    <submittedName>
        <fullName evidence="1">Uncharacterized protein</fullName>
    </submittedName>
</protein>
<accession>A0A433QJ82</accession>
<reference evidence="1 2" key="1">
    <citation type="journal article" date="2018" name="New Phytol.">
        <title>Phylogenomics of Endogonaceae and evolution of mycorrhizas within Mucoromycota.</title>
        <authorList>
            <person name="Chang Y."/>
            <person name="Desiro A."/>
            <person name="Na H."/>
            <person name="Sandor L."/>
            <person name="Lipzen A."/>
            <person name="Clum A."/>
            <person name="Barry K."/>
            <person name="Grigoriev I.V."/>
            <person name="Martin F.M."/>
            <person name="Stajich J.E."/>
            <person name="Smith M.E."/>
            <person name="Bonito G."/>
            <person name="Spatafora J.W."/>
        </authorList>
    </citation>
    <scope>NUCLEOTIDE SEQUENCE [LARGE SCALE GENOMIC DNA]</scope>
    <source>
        <strain evidence="1 2">AD002</strain>
    </source>
</reference>
<dbReference type="EMBL" id="RBNJ01004620">
    <property type="protein sequence ID" value="RUS29831.1"/>
    <property type="molecule type" value="Genomic_DNA"/>
</dbReference>
<dbReference type="AlphaFoldDB" id="A0A433QJ82"/>
<organism evidence="1 2">
    <name type="scientific">Jimgerdemannia flammicorona</name>
    <dbReference type="NCBI Taxonomy" id="994334"/>
    <lineage>
        <taxon>Eukaryota</taxon>
        <taxon>Fungi</taxon>
        <taxon>Fungi incertae sedis</taxon>
        <taxon>Mucoromycota</taxon>
        <taxon>Mucoromycotina</taxon>
        <taxon>Endogonomycetes</taxon>
        <taxon>Endogonales</taxon>
        <taxon>Endogonaceae</taxon>
        <taxon>Jimgerdemannia</taxon>
    </lineage>
</organism>
<keyword evidence="2" id="KW-1185">Reference proteome</keyword>
<dbReference type="Proteomes" id="UP000274822">
    <property type="component" value="Unassembled WGS sequence"/>
</dbReference>
<name>A0A433QJ82_9FUNG</name>
<sequence length="158" mass="17240">MEVVHAGHHYGPAFRDTFPHVPPLASEFDASLDSLGPRVHGQDHVVPEVLGDVLGKTPEDVIVEGTRRERQLLGLLAESGHDFGVTVTLVHSAIRAEKVHVPPTFRIDDPDALCLCFKEGTGHTDVTAAEIVCAHWRAVVEMYSLMSAIRVLLVHDKG</sequence>
<gene>
    <name evidence="1" type="ORF">BC938DRAFT_480184</name>
</gene>
<evidence type="ECO:0000313" key="1">
    <source>
        <dbReference type="EMBL" id="RUS29831.1"/>
    </source>
</evidence>
<evidence type="ECO:0000313" key="2">
    <source>
        <dbReference type="Proteomes" id="UP000274822"/>
    </source>
</evidence>
<proteinExistence type="predicted"/>